<feature type="transmembrane region" description="Helical" evidence="1">
    <location>
        <begin position="194"/>
        <end position="210"/>
    </location>
</feature>
<reference evidence="2 3" key="1">
    <citation type="submission" date="2020-08" db="EMBL/GenBank/DDBJ databases">
        <title>Sequencing the genomes of 1000 actinobacteria strains.</title>
        <authorList>
            <person name="Klenk H.-P."/>
        </authorList>
    </citation>
    <scope>NUCLEOTIDE SEQUENCE [LARGE SCALE GENOMIC DNA]</scope>
    <source>
        <strain evidence="2 3">DSM 22826</strain>
    </source>
</reference>
<dbReference type="PANTHER" id="PTHR37314:SF4">
    <property type="entry name" value="UPF0700 TRANSMEMBRANE PROTEIN YOAK"/>
    <property type="match status" value="1"/>
</dbReference>
<dbReference type="EMBL" id="JACHVS010000001">
    <property type="protein sequence ID" value="MBB2995208.1"/>
    <property type="molecule type" value="Genomic_DNA"/>
</dbReference>
<dbReference type="PANTHER" id="PTHR37314">
    <property type="entry name" value="SLR0142 PROTEIN"/>
    <property type="match status" value="1"/>
</dbReference>
<feature type="transmembrane region" description="Helical" evidence="1">
    <location>
        <begin position="58"/>
        <end position="77"/>
    </location>
</feature>
<keyword evidence="1" id="KW-1133">Transmembrane helix</keyword>
<organism evidence="2 3">
    <name type="scientific">Paeniglutamicibacter cryotolerans</name>
    <dbReference type="NCBI Taxonomy" id="670079"/>
    <lineage>
        <taxon>Bacteria</taxon>
        <taxon>Bacillati</taxon>
        <taxon>Actinomycetota</taxon>
        <taxon>Actinomycetes</taxon>
        <taxon>Micrococcales</taxon>
        <taxon>Micrococcaceae</taxon>
        <taxon>Paeniglutamicibacter</taxon>
    </lineage>
</organism>
<keyword evidence="3" id="KW-1185">Reference proteome</keyword>
<accession>A0A839QFY1</accession>
<dbReference type="Pfam" id="PF06912">
    <property type="entry name" value="DUF1275"/>
    <property type="match status" value="1"/>
</dbReference>
<keyword evidence="1" id="KW-0472">Membrane</keyword>
<dbReference type="Proteomes" id="UP000523000">
    <property type="component" value="Unassembled WGS sequence"/>
</dbReference>
<sequence length="218" mass="22633">MAASLGWRGIGYAGGLTGIAGFVDGVAFIHLGGYFVSFMSGNSTRAAADLAQGWIPEWLLAVELVGSFVLGVMVGTVAGRVRDTRRRTVVLSTSSALLLLSALSSLPPGGGTVTAPLMAAAMGAMNVTYTRGGEVAVGLTYMTGTLVKMGQHLTTALSGGSRTMWIPYAVLWSMITLGALAGALTYRWIGLDSLWVACAALAGWTALAACRDRRVRRA</sequence>
<feature type="transmembrane region" description="Helical" evidence="1">
    <location>
        <begin position="168"/>
        <end position="188"/>
    </location>
</feature>
<evidence type="ECO:0000256" key="1">
    <source>
        <dbReference type="SAM" id="Phobius"/>
    </source>
</evidence>
<evidence type="ECO:0000313" key="3">
    <source>
        <dbReference type="Proteomes" id="UP000523000"/>
    </source>
</evidence>
<name>A0A839QFY1_9MICC</name>
<gene>
    <name evidence="2" type="ORF">E9229_001399</name>
</gene>
<keyword evidence="1" id="KW-0812">Transmembrane</keyword>
<dbReference type="InterPro" id="IPR010699">
    <property type="entry name" value="DUF1275"/>
</dbReference>
<protein>
    <submittedName>
        <fullName evidence="2">Uncharacterized membrane protein YoaK (UPF0700 family)</fullName>
    </submittedName>
</protein>
<dbReference type="RefSeq" id="WP_183510504.1">
    <property type="nucleotide sequence ID" value="NZ_BAABGK010000107.1"/>
</dbReference>
<feature type="transmembrane region" description="Helical" evidence="1">
    <location>
        <begin position="12"/>
        <end position="38"/>
    </location>
</feature>
<comment type="caution">
    <text evidence="2">The sequence shown here is derived from an EMBL/GenBank/DDBJ whole genome shotgun (WGS) entry which is preliminary data.</text>
</comment>
<proteinExistence type="predicted"/>
<evidence type="ECO:0000313" key="2">
    <source>
        <dbReference type="EMBL" id="MBB2995208.1"/>
    </source>
</evidence>
<dbReference type="AlphaFoldDB" id="A0A839QFY1"/>